<accession>A0A3B1ART1</accession>
<proteinExistence type="predicted"/>
<dbReference type="AlphaFoldDB" id="A0A3B1ART1"/>
<keyword evidence="1" id="KW-0175">Coiled coil</keyword>
<organism evidence="2">
    <name type="scientific">hydrothermal vent metagenome</name>
    <dbReference type="NCBI Taxonomy" id="652676"/>
    <lineage>
        <taxon>unclassified sequences</taxon>
        <taxon>metagenomes</taxon>
        <taxon>ecological metagenomes</taxon>
    </lineage>
</organism>
<reference evidence="2" key="1">
    <citation type="submission" date="2018-06" db="EMBL/GenBank/DDBJ databases">
        <authorList>
            <person name="Zhirakovskaya E."/>
        </authorList>
    </citation>
    <scope>NUCLEOTIDE SEQUENCE</scope>
</reference>
<evidence type="ECO:0008006" key="3">
    <source>
        <dbReference type="Google" id="ProtNLM"/>
    </source>
</evidence>
<evidence type="ECO:0000313" key="2">
    <source>
        <dbReference type="EMBL" id="VAW96684.1"/>
    </source>
</evidence>
<name>A0A3B1ART1_9ZZZZ</name>
<gene>
    <name evidence="2" type="ORF">MNBD_GAMMA21-1134</name>
</gene>
<sequence length="210" mass="24204">MAIRSKLINLVILILLLAIQNTAQAKLIKCWQNKAGVRECGSAVPPEYSQTRIEFINERGLIVKVVEAAKTPQELAAERERKHIMKEQEDLRKEQARLDSILLNTYTTERDLLLARDNNLKAAQGQIDISRGNLKLLQSNFDDLQNQAANFERTGKQPPSHLIVKLDKARELVKQKKIHIESKEVSKNEMLEKFKRDLTRFKELKRGRIN</sequence>
<protein>
    <recommendedName>
        <fullName evidence="3">DUF4124 domain-containing protein</fullName>
    </recommendedName>
</protein>
<feature type="coiled-coil region" evidence="1">
    <location>
        <begin position="127"/>
        <end position="154"/>
    </location>
</feature>
<dbReference type="EMBL" id="UOFR01000040">
    <property type="protein sequence ID" value="VAW96684.1"/>
    <property type="molecule type" value="Genomic_DNA"/>
</dbReference>
<evidence type="ECO:0000256" key="1">
    <source>
        <dbReference type="SAM" id="Coils"/>
    </source>
</evidence>